<dbReference type="SUPFAM" id="SSF53323">
    <property type="entry name" value="Pyruvate-ferredoxin oxidoreductase, PFOR, domain III"/>
    <property type="match status" value="1"/>
</dbReference>
<dbReference type="RefSeq" id="WP_163816345.1">
    <property type="nucleotide sequence ID" value="NZ_JAAGOB010000002.1"/>
</dbReference>
<dbReference type="GO" id="GO:0016903">
    <property type="term" value="F:oxidoreductase activity, acting on the aldehyde or oxo group of donors"/>
    <property type="evidence" value="ECO:0007669"/>
    <property type="project" value="InterPro"/>
</dbReference>
<evidence type="ECO:0000259" key="3">
    <source>
        <dbReference type="Pfam" id="PF01558"/>
    </source>
</evidence>
<dbReference type="FunFam" id="3.40.50.970:FF:000022">
    <property type="entry name" value="2-oxoglutarate ferredoxin oxidoreductase alpha subunit"/>
    <property type="match status" value="1"/>
</dbReference>
<dbReference type="AlphaFoldDB" id="A0A6N9YHM0"/>
<dbReference type="PANTHER" id="PTHR32154">
    <property type="entry name" value="PYRUVATE-FLAVODOXIN OXIDOREDUCTASE-RELATED"/>
    <property type="match status" value="1"/>
</dbReference>
<protein>
    <submittedName>
        <fullName evidence="5">2-oxoacid:acceptor oxidoreductase subunit alpha</fullName>
    </submittedName>
</protein>
<comment type="caution">
    <text evidence="5">The sequence shown here is derived from an EMBL/GenBank/DDBJ whole genome shotgun (WGS) entry which is preliminary data.</text>
</comment>
<accession>A0A6N9YHM0</accession>
<organism evidence="5 6">
    <name type="scientific">Phytoactinopolyspora alkaliphila</name>
    <dbReference type="NCBI Taxonomy" id="1783498"/>
    <lineage>
        <taxon>Bacteria</taxon>
        <taxon>Bacillati</taxon>
        <taxon>Actinomycetota</taxon>
        <taxon>Actinomycetes</taxon>
        <taxon>Jiangellales</taxon>
        <taxon>Jiangellaceae</taxon>
        <taxon>Phytoactinopolyspora</taxon>
    </lineage>
</organism>
<dbReference type="EMBL" id="JAAGOB010000002">
    <property type="protein sequence ID" value="NED94493.1"/>
    <property type="molecule type" value="Genomic_DNA"/>
</dbReference>
<keyword evidence="1" id="KW-0560">Oxidoreductase</keyword>
<feature type="region of interest" description="Disordered" evidence="2">
    <location>
        <begin position="1"/>
        <end position="34"/>
    </location>
</feature>
<dbReference type="InterPro" id="IPR029061">
    <property type="entry name" value="THDP-binding"/>
</dbReference>
<dbReference type="InterPro" id="IPR002880">
    <property type="entry name" value="Pyrv_Fd/Flavodoxin_OxRdtase_N"/>
</dbReference>
<gene>
    <name evidence="5" type="ORF">G1H11_04130</name>
</gene>
<dbReference type="GO" id="GO:0000287">
    <property type="term" value="F:magnesium ion binding"/>
    <property type="evidence" value="ECO:0007669"/>
    <property type="project" value="UniProtKB-ARBA"/>
</dbReference>
<feature type="compositionally biased region" description="Polar residues" evidence="2">
    <location>
        <begin position="14"/>
        <end position="24"/>
    </location>
</feature>
<dbReference type="Pfam" id="PF01558">
    <property type="entry name" value="POR"/>
    <property type="match status" value="1"/>
</dbReference>
<dbReference type="InterPro" id="IPR009014">
    <property type="entry name" value="Transketo_C/PFOR_II"/>
</dbReference>
<proteinExistence type="predicted"/>
<dbReference type="FunFam" id="3.40.920.10:FF:000002">
    <property type="entry name" value="2-oxoglutarate oxidoreductase, alpha subunit"/>
    <property type="match status" value="1"/>
</dbReference>
<dbReference type="Gene3D" id="3.40.920.10">
    <property type="entry name" value="Pyruvate-ferredoxin oxidoreductase, PFOR, domain III"/>
    <property type="match status" value="1"/>
</dbReference>
<dbReference type="CDD" id="cd07034">
    <property type="entry name" value="TPP_PYR_PFOR_IOR-alpha_like"/>
    <property type="match status" value="1"/>
</dbReference>
<name>A0A6N9YHM0_9ACTN</name>
<evidence type="ECO:0000313" key="6">
    <source>
        <dbReference type="Proteomes" id="UP000469185"/>
    </source>
</evidence>
<evidence type="ECO:0000313" key="5">
    <source>
        <dbReference type="EMBL" id="NED94493.1"/>
    </source>
</evidence>
<dbReference type="SUPFAM" id="SSF52922">
    <property type="entry name" value="TK C-terminal domain-like"/>
    <property type="match status" value="1"/>
</dbReference>
<dbReference type="Gene3D" id="3.40.50.970">
    <property type="match status" value="1"/>
</dbReference>
<dbReference type="InterPro" id="IPR002869">
    <property type="entry name" value="Pyrv_flavodox_OxRed_cen"/>
</dbReference>
<dbReference type="InterPro" id="IPR019752">
    <property type="entry name" value="Pyrv/ketoisovalerate_OxRed_cat"/>
</dbReference>
<sequence length="662" mass="70661">MESATAVRGWAQGPGQTKAVSGHTTSERARDGAIDQEASHAVTAKQVRELDRVVIRFAGDSGDGMQLTGDRFTAETASFGNDLSTLPNFPAEIRAPAGTLPGVSSFQLHFADHDILTPGDAPDVLVAMNPAALKANLADLPKGATLIVDTAEFTPRALKKVGYAASPLDDSSLSAYKVHAVDLTGMTMKALEPFNLSRKEASRSKNMFALGLLSWMYGRSIDGTVTFLQTKFATKAAIREANITAVKAGWNYGETTEDFAVSYEIKPAPMAAGRYRNITGNLALSYGLVAASQQSKLPLFLGSYPITPASDILHEMSKHKRFGVRTFQAEDEIAGIGAALGAAFGGALGVTTTSGPGVALKSETIGLAVALELPLLIVDVQRGGPSTGLPTKTEQSDLLQAMFGRNGEAPVPIVAAASPADCFDAAIEAVRIAVTFRTPVFLLSDGYLANGSEPWSIPDVSSLPVIEPDFATEPNHVSDDETAPAEFWPYLRDPETLARPWAVPGTAGLEHRIGGIEKADGIGTISYDPANHDHMVRTRQAKVDNVDVPDLEVDDPTGDARLLVLGWGSTFGPIGAGVRRARRAGHSVAQVHLRHLNPLPANTGEVLRRYDRVLLPEMNLGQLALLLRARYLVDIISYNQVRGLPFKAEELADVIMKEDEQL</sequence>
<dbReference type="PANTHER" id="PTHR32154:SF20">
    <property type="entry name" value="2-OXOGLUTARATE OXIDOREDUCTASE SUBUNIT KORA"/>
    <property type="match status" value="1"/>
</dbReference>
<evidence type="ECO:0000259" key="4">
    <source>
        <dbReference type="Pfam" id="PF01855"/>
    </source>
</evidence>
<dbReference type="InterPro" id="IPR022367">
    <property type="entry name" value="2-oxoacid/accept_OxRdtase_asu"/>
</dbReference>
<dbReference type="NCBIfam" id="TIGR03710">
    <property type="entry name" value="OAFO_sf"/>
    <property type="match status" value="1"/>
</dbReference>
<dbReference type="Gene3D" id="3.40.50.920">
    <property type="match status" value="1"/>
</dbReference>
<dbReference type="Pfam" id="PF01855">
    <property type="entry name" value="POR_N"/>
    <property type="match status" value="1"/>
</dbReference>
<dbReference type="SUPFAM" id="SSF52518">
    <property type="entry name" value="Thiamin diphosphate-binding fold (THDP-binding)"/>
    <property type="match status" value="1"/>
</dbReference>
<dbReference type="Proteomes" id="UP000469185">
    <property type="component" value="Unassembled WGS sequence"/>
</dbReference>
<evidence type="ECO:0000256" key="2">
    <source>
        <dbReference type="SAM" id="MobiDB-lite"/>
    </source>
</evidence>
<evidence type="ECO:0000256" key="1">
    <source>
        <dbReference type="ARBA" id="ARBA00023002"/>
    </source>
</evidence>
<feature type="domain" description="Pyruvate flavodoxin/ferredoxin oxidoreductase pyrimidine binding" evidence="4">
    <location>
        <begin position="300"/>
        <end position="520"/>
    </location>
</feature>
<keyword evidence="6" id="KW-1185">Reference proteome</keyword>
<dbReference type="InterPro" id="IPR050722">
    <property type="entry name" value="Pyruvate:ferred/Flavod_OxRd"/>
</dbReference>
<dbReference type="GO" id="GO:0006979">
    <property type="term" value="P:response to oxidative stress"/>
    <property type="evidence" value="ECO:0007669"/>
    <property type="project" value="TreeGrafter"/>
</dbReference>
<feature type="domain" description="Pyruvate/ketoisovalerate oxidoreductase catalytic" evidence="3">
    <location>
        <begin position="62"/>
        <end position="249"/>
    </location>
</feature>
<reference evidence="5 6" key="1">
    <citation type="submission" date="2020-02" db="EMBL/GenBank/DDBJ databases">
        <authorList>
            <person name="Li X.-J."/>
            <person name="Feng X.-M."/>
        </authorList>
    </citation>
    <scope>NUCLEOTIDE SEQUENCE [LARGE SCALE GENOMIC DNA]</scope>
    <source>
        <strain evidence="5 6">CGMCC 4.7225</strain>
    </source>
</reference>